<dbReference type="GO" id="GO:0005673">
    <property type="term" value="C:transcription factor TFIIE complex"/>
    <property type="evidence" value="ECO:0007669"/>
    <property type="project" value="InterPro"/>
</dbReference>
<evidence type="ECO:0000259" key="8">
    <source>
        <dbReference type="PROSITE" id="PS51351"/>
    </source>
</evidence>
<keyword evidence="5" id="KW-0539">Nucleus</keyword>
<dbReference type="InterPro" id="IPR040501">
    <property type="entry name" value="TFA2_Winged_2"/>
</dbReference>
<evidence type="ECO:0000256" key="3">
    <source>
        <dbReference type="ARBA" id="ARBA00023125"/>
    </source>
</evidence>
<evidence type="ECO:0000313" key="9">
    <source>
        <dbReference type="EMBL" id="KAJ3708897.1"/>
    </source>
</evidence>
<dbReference type="EMBL" id="JAMRDG010000001">
    <property type="protein sequence ID" value="KAJ3708897.1"/>
    <property type="molecule type" value="Genomic_DNA"/>
</dbReference>
<feature type="domain" description="TFIIE beta" evidence="8">
    <location>
        <begin position="118"/>
        <end position="194"/>
    </location>
</feature>
<evidence type="ECO:0000256" key="6">
    <source>
        <dbReference type="ARBA" id="ARBA00025581"/>
    </source>
</evidence>
<dbReference type="GO" id="GO:0006367">
    <property type="term" value="P:transcription initiation at RNA polymerase II promoter"/>
    <property type="evidence" value="ECO:0007669"/>
    <property type="project" value="InterPro"/>
</dbReference>
<dbReference type="AlphaFoldDB" id="A0AAD6F1A5"/>
<keyword evidence="10" id="KW-1185">Reference proteome</keyword>
<dbReference type="Pfam" id="PF18121">
    <property type="entry name" value="TFA2_Winged_2"/>
    <property type="match status" value="1"/>
</dbReference>
<evidence type="ECO:0000313" key="10">
    <source>
        <dbReference type="Proteomes" id="UP001210211"/>
    </source>
</evidence>
<comment type="caution">
    <text evidence="9">The sequence shown here is derived from an EMBL/GenBank/DDBJ whole genome shotgun (WGS) entry which is preliminary data.</text>
</comment>
<reference evidence="9 10" key="1">
    <citation type="journal article" date="2022" name="Cell">
        <title>Repeat-based holocentromeres influence genome architecture and karyotype evolution.</title>
        <authorList>
            <person name="Hofstatter P.G."/>
            <person name="Thangavel G."/>
            <person name="Lux T."/>
            <person name="Neumann P."/>
            <person name="Vondrak T."/>
            <person name="Novak P."/>
            <person name="Zhang M."/>
            <person name="Costa L."/>
            <person name="Castellani M."/>
            <person name="Scott A."/>
            <person name="Toegelov H."/>
            <person name="Fuchs J."/>
            <person name="Mata-Sucre Y."/>
            <person name="Dias Y."/>
            <person name="Vanzela A.L.L."/>
            <person name="Huettel B."/>
            <person name="Almeida C.C.S."/>
            <person name="Simkova H."/>
            <person name="Souza G."/>
            <person name="Pedrosa-Harand A."/>
            <person name="Macas J."/>
            <person name="Mayer K.F.X."/>
            <person name="Houben A."/>
            <person name="Marques A."/>
        </authorList>
    </citation>
    <scope>NUCLEOTIDE SEQUENCE [LARGE SCALE GENOMIC DNA]</scope>
    <source>
        <strain evidence="9">RhyTen1mFocal</strain>
    </source>
</reference>
<organism evidence="9 10">
    <name type="scientific">Rhynchospora tenuis</name>
    <dbReference type="NCBI Taxonomy" id="198213"/>
    <lineage>
        <taxon>Eukaryota</taxon>
        <taxon>Viridiplantae</taxon>
        <taxon>Streptophyta</taxon>
        <taxon>Embryophyta</taxon>
        <taxon>Tracheophyta</taxon>
        <taxon>Spermatophyta</taxon>
        <taxon>Magnoliopsida</taxon>
        <taxon>Liliopsida</taxon>
        <taxon>Poales</taxon>
        <taxon>Cyperaceae</taxon>
        <taxon>Cyperoideae</taxon>
        <taxon>Rhynchosporeae</taxon>
        <taxon>Rhynchospora</taxon>
    </lineage>
</organism>
<keyword evidence="3" id="KW-0238">DNA-binding</keyword>
<dbReference type="GO" id="GO:0003677">
    <property type="term" value="F:DNA binding"/>
    <property type="evidence" value="ECO:0007669"/>
    <property type="project" value="UniProtKB-KW"/>
</dbReference>
<evidence type="ECO:0000256" key="4">
    <source>
        <dbReference type="ARBA" id="ARBA00023163"/>
    </source>
</evidence>
<gene>
    <name evidence="9" type="ORF">LUZ61_012602</name>
</gene>
<evidence type="ECO:0000256" key="2">
    <source>
        <dbReference type="ARBA" id="ARBA00023015"/>
    </source>
</evidence>
<keyword evidence="4" id="KW-0804">Transcription</keyword>
<name>A0AAD6F1A5_9POAL</name>
<dbReference type="Proteomes" id="UP001210211">
    <property type="component" value="Unassembled WGS sequence"/>
</dbReference>
<dbReference type="InterPro" id="IPR016656">
    <property type="entry name" value="TFIIE-bsu"/>
</dbReference>
<evidence type="ECO:0000256" key="1">
    <source>
        <dbReference type="ARBA" id="ARBA00004123"/>
    </source>
</evidence>
<proteinExistence type="predicted"/>
<dbReference type="PROSITE" id="PS51351">
    <property type="entry name" value="TFIIE_BETA_C"/>
    <property type="match status" value="1"/>
</dbReference>
<keyword evidence="2" id="KW-0805">Transcription regulation</keyword>
<dbReference type="GO" id="GO:0001097">
    <property type="term" value="F:TFIIH-class transcription factor complex binding"/>
    <property type="evidence" value="ECO:0007669"/>
    <property type="project" value="TreeGrafter"/>
</dbReference>
<accession>A0AAD6F1A5</accession>
<sequence>MCSCVSSSPPLQSQKRHRLRSPLSADKIFDSQLVTVFDSDAVGGLGTEMASLQESLNRFKQQQEKCQSTLRSISRATTSSSNTKVAPQPPQKKPHIAASSSLTVKPAAPIKFSNDTERLQHIDRIRKSPHGARVKLVIDLLLKTWEALTAEEIYNGCYVDIHGNNNEIFVSLRNNPKVSFDGKRFSYKAKHDLKGKDDLLYLIKTWDDGQGLPVVDVKDAYPSVMDDLMALKAENIVWLLSNMDSKEDIAYPNDSKVSIKTDEDVKQLFMGTKLPHDFVDIEKELVKVGMKPATNTAERRAAAQVLSMPVSKPKPRKRRQKINISRLTNAHMPELFLNY</sequence>
<comment type="function">
    <text evidence="6">Recruits TFIIH to the initiation complex and stimulates the RNA polymerase II C-terminal domain kinase and DNA-dependent ATPase activities of TFIIH. Both TFIIH and TFIIE are required for promoter clearance by RNA polymerase.</text>
</comment>
<evidence type="ECO:0000256" key="7">
    <source>
        <dbReference type="SAM" id="MobiDB-lite"/>
    </source>
</evidence>
<feature type="compositionally biased region" description="Polar residues" evidence="7">
    <location>
        <begin position="70"/>
        <end position="85"/>
    </location>
</feature>
<feature type="region of interest" description="Disordered" evidence="7">
    <location>
        <begin position="70"/>
        <end position="100"/>
    </location>
</feature>
<comment type="subcellular location">
    <subcellularLocation>
        <location evidence="1">Nucleus</location>
    </subcellularLocation>
</comment>
<dbReference type="InterPro" id="IPR003166">
    <property type="entry name" value="TFIIE_bsu_DNA-bd"/>
</dbReference>
<evidence type="ECO:0000256" key="5">
    <source>
        <dbReference type="ARBA" id="ARBA00023242"/>
    </source>
</evidence>
<dbReference type="PANTHER" id="PTHR12716">
    <property type="entry name" value="TRANSCRIPTION INITIATION FACTOR IIE, BETA SUBUNIT"/>
    <property type="match status" value="1"/>
</dbReference>
<protein>
    <recommendedName>
        <fullName evidence="8">TFIIE beta domain-containing protein</fullName>
    </recommendedName>
</protein>
<dbReference type="PANTHER" id="PTHR12716:SF8">
    <property type="entry name" value="TRANSCRIPTION INITIATION FACTOR IIE SUBUNIT BETA"/>
    <property type="match status" value="1"/>
</dbReference>